<accession>A0A6A6KX59</accession>
<name>A0A6A6KX59_HEVBR</name>
<comment type="similarity">
    <text evidence="1">Belongs to the histone-like Alba family.</text>
</comment>
<dbReference type="PANTHER" id="PTHR13516:SF3">
    <property type="entry name" value="ALBA DNA_RNA-BINDING PROTEIN"/>
    <property type="match status" value="1"/>
</dbReference>
<evidence type="ECO:0000256" key="2">
    <source>
        <dbReference type="SAM" id="MobiDB-lite"/>
    </source>
</evidence>
<feature type="compositionally biased region" description="Low complexity" evidence="2">
    <location>
        <begin position="83"/>
        <end position="94"/>
    </location>
</feature>
<dbReference type="InterPro" id="IPR036882">
    <property type="entry name" value="Alba-like_dom_sf"/>
</dbReference>
<evidence type="ECO:0000256" key="1">
    <source>
        <dbReference type="ARBA" id="ARBA00008018"/>
    </source>
</evidence>
<dbReference type="PANTHER" id="PTHR13516">
    <property type="entry name" value="RIBONUCLEASE P SUBUNIT P25"/>
    <property type="match status" value="1"/>
</dbReference>
<reference evidence="3 4" key="1">
    <citation type="journal article" date="2020" name="Mol. Plant">
        <title>The Chromosome-Based Rubber Tree Genome Provides New Insights into Spurge Genome Evolution and Rubber Biosynthesis.</title>
        <authorList>
            <person name="Liu J."/>
            <person name="Shi C."/>
            <person name="Shi C.C."/>
            <person name="Li W."/>
            <person name="Zhang Q.J."/>
            <person name="Zhang Y."/>
            <person name="Li K."/>
            <person name="Lu H.F."/>
            <person name="Shi C."/>
            <person name="Zhu S.T."/>
            <person name="Xiao Z.Y."/>
            <person name="Nan H."/>
            <person name="Yue Y."/>
            <person name="Zhu X.G."/>
            <person name="Wu Y."/>
            <person name="Hong X.N."/>
            <person name="Fan G.Y."/>
            <person name="Tong Y."/>
            <person name="Zhang D."/>
            <person name="Mao C.L."/>
            <person name="Liu Y.L."/>
            <person name="Hao S.J."/>
            <person name="Liu W.Q."/>
            <person name="Lv M.Q."/>
            <person name="Zhang H.B."/>
            <person name="Liu Y."/>
            <person name="Hu-Tang G.R."/>
            <person name="Wang J.P."/>
            <person name="Wang J.H."/>
            <person name="Sun Y.H."/>
            <person name="Ni S.B."/>
            <person name="Chen W.B."/>
            <person name="Zhang X.C."/>
            <person name="Jiao Y.N."/>
            <person name="Eichler E.E."/>
            <person name="Li G.H."/>
            <person name="Liu X."/>
            <person name="Gao L.Z."/>
        </authorList>
    </citation>
    <scope>NUCLEOTIDE SEQUENCE [LARGE SCALE GENOMIC DNA]</scope>
    <source>
        <strain evidence="4">cv. GT1</strain>
        <tissue evidence="3">Leaf</tissue>
    </source>
</reference>
<keyword evidence="4" id="KW-1185">Reference proteome</keyword>
<dbReference type="SUPFAM" id="SSF82704">
    <property type="entry name" value="AlbA-like"/>
    <property type="match status" value="1"/>
</dbReference>
<dbReference type="Proteomes" id="UP000467840">
    <property type="component" value="Chromosome 13"/>
</dbReference>
<dbReference type="GO" id="GO:0003723">
    <property type="term" value="F:RNA binding"/>
    <property type="evidence" value="ECO:0007669"/>
    <property type="project" value="TreeGrafter"/>
</dbReference>
<dbReference type="Gene3D" id="3.30.110.20">
    <property type="entry name" value="Alba-like domain"/>
    <property type="match status" value="1"/>
</dbReference>
<feature type="region of interest" description="Disordered" evidence="2">
    <location>
        <begin position="67"/>
        <end position="123"/>
    </location>
</feature>
<organism evidence="3 4">
    <name type="scientific">Hevea brasiliensis</name>
    <name type="common">Para rubber tree</name>
    <name type="synonym">Siphonia brasiliensis</name>
    <dbReference type="NCBI Taxonomy" id="3981"/>
    <lineage>
        <taxon>Eukaryota</taxon>
        <taxon>Viridiplantae</taxon>
        <taxon>Streptophyta</taxon>
        <taxon>Embryophyta</taxon>
        <taxon>Tracheophyta</taxon>
        <taxon>Spermatophyta</taxon>
        <taxon>Magnoliopsida</taxon>
        <taxon>eudicotyledons</taxon>
        <taxon>Gunneridae</taxon>
        <taxon>Pentapetalae</taxon>
        <taxon>rosids</taxon>
        <taxon>fabids</taxon>
        <taxon>Malpighiales</taxon>
        <taxon>Euphorbiaceae</taxon>
        <taxon>Crotonoideae</taxon>
        <taxon>Micrandreae</taxon>
        <taxon>Hevea</taxon>
    </lineage>
</organism>
<dbReference type="AlphaFoldDB" id="A0A6A6KX59"/>
<dbReference type="InterPro" id="IPR051958">
    <property type="entry name" value="Alba-like_NAB"/>
</dbReference>
<evidence type="ECO:0008006" key="5">
    <source>
        <dbReference type="Google" id="ProtNLM"/>
    </source>
</evidence>
<evidence type="ECO:0000313" key="4">
    <source>
        <dbReference type="Proteomes" id="UP000467840"/>
    </source>
</evidence>
<protein>
    <recommendedName>
        <fullName evidence="5">DNA/RNA-binding protein Alba-like domain-containing protein</fullName>
    </recommendedName>
</protein>
<gene>
    <name evidence="3" type="ORF">GH714_026031</name>
</gene>
<dbReference type="EMBL" id="JAAGAX010000014">
    <property type="protein sequence ID" value="KAF2292616.1"/>
    <property type="molecule type" value="Genomic_DNA"/>
</dbReference>
<proteinExistence type="inferred from homology"/>
<comment type="caution">
    <text evidence="3">The sequence shown here is derived from an EMBL/GenBank/DDBJ whole genome shotgun (WGS) entry which is preliminary data.</text>
</comment>
<feature type="compositionally biased region" description="Basic residues" evidence="2">
    <location>
        <begin position="110"/>
        <end position="120"/>
    </location>
</feature>
<sequence length="200" mass="21997">MGQAISKTVSIAEGIKRRNPRLHQDTAISSVSITDVWEPIEEGLLPVEQTRQVSMITITLSFRELNKNSPGYQAPHSVEQPKEQYPQQQQQPRQSRGPNNAVRDDSYARGRGRGRGRGRNWGRGGYGYGNYQGNYQGNHQGNYQDNGGYTNWGRGGGEAEVGVIVVLGMKEAEVEGAEAMVVVVEGWVVVQGVVVATRDK</sequence>
<evidence type="ECO:0000313" key="3">
    <source>
        <dbReference type="EMBL" id="KAF2292616.1"/>
    </source>
</evidence>